<dbReference type="KEGG" id="mlr:MELLADRAFT_104259"/>
<feature type="region of interest" description="Disordered" evidence="1">
    <location>
        <begin position="339"/>
        <end position="381"/>
    </location>
</feature>
<dbReference type="RefSeq" id="XP_007407696.1">
    <property type="nucleotide sequence ID" value="XM_007407634.1"/>
</dbReference>
<dbReference type="Proteomes" id="UP000001072">
    <property type="component" value="Unassembled WGS sequence"/>
</dbReference>
<dbReference type="STRING" id="747676.F4RE46"/>
<dbReference type="VEuPathDB" id="FungiDB:MELLADRAFT_104259"/>
<dbReference type="InterPro" id="IPR011333">
    <property type="entry name" value="SKP1/BTB/POZ_sf"/>
</dbReference>
<evidence type="ECO:0008006" key="4">
    <source>
        <dbReference type="Google" id="ProtNLM"/>
    </source>
</evidence>
<dbReference type="PANTHER" id="PTHR24413">
    <property type="entry name" value="SPECKLE-TYPE POZ PROTEIN"/>
    <property type="match status" value="1"/>
</dbReference>
<protein>
    <recommendedName>
        <fullName evidence="4">MATH domain-containing protein</fullName>
    </recommendedName>
</protein>
<dbReference type="OrthoDB" id="2501322at2759"/>
<evidence type="ECO:0000313" key="2">
    <source>
        <dbReference type="EMBL" id="EGG09336.1"/>
    </source>
</evidence>
<dbReference type="EMBL" id="GL883098">
    <property type="protein sequence ID" value="EGG09336.1"/>
    <property type="molecule type" value="Genomic_DNA"/>
</dbReference>
<dbReference type="GeneID" id="18922201"/>
<accession>F4RE46</accession>
<name>F4RE46_MELLP</name>
<organism evidence="3">
    <name type="scientific">Melampsora larici-populina (strain 98AG31 / pathotype 3-4-7)</name>
    <name type="common">Poplar leaf rust fungus</name>
    <dbReference type="NCBI Taxonomy" id="747676"/>
    <lineage>
        <taxon>Eukaryota</taxon>
        <taxon>Fungi</taxon>
        <taxon>Dikarya</taxon>
        <taxon>Basidiomycota</taxon>
        <taxon>Pucciniomycotina</taxon>
        <taxon>Pucciniomycetes</taxon>
        <taxon>Pucciniales</taxon>
        <taxon>Melampsoraceae</taxon>
        <taxon>Melampsora</taxon>
    </lineage>
</organism>
<dbReference type="InParanoid" id="F4RE46"/>
<evidence type="ECO:0000313" key="3">
    <source>
        <dbReference type="Proteomes" id="UP000001072"/>
    </source>
</evidence>
<reference evidence="3" key="1">
    <citation type="journal article" date="2011" name="Proc. Natl. Acad. Sci. U.S.A.">
        <title>Obligate biotrophy features unraveled by the genomic analysis of rust fungi.</title>
        <authorList>
            <person name="Duplessis S."/>
            <person name="Cuomo C.A."/>
            <person name="Lin Y.-C."/>
            <person name="Aerts A."/>
            <person name="Tisserant E."/>
            <person name="Veneault-Fourrey C."/>
            <person name="Joly D.L."/>
            <person name="Hacquard S."/>
            <person name="Amselem J."/>
            <person name="Cantarel B.L."/>
            <person name="Chiu R."/>
            <person name="Coutinho P.M."/>
            <person name="Feau N."/>
            <person name="Field M."/>
            <person name="Frey P."/>
            <person name="Gelhaye E."/>
            <person name="Goldberg J."/>
            <person name="Grabherr M.G."/>
            <person name="Kodira C.D."/>
            <person name="Kohler A."/>
            <person name="Kuees U."/>
            <person name="Lindquist E.A."/>
            <person name="Lucas S.M."/>
            <person name="Mago R."/>
            <person name="Mauceli E."/>
            <person name="Morin E."/>
            <person name="Murat C."/>
            <person name="Pangilinan J.L."/>
            <person name="Park R."/>
            <person name="Pearson M."/>
            <person name="Quesneville H."/>
            <person name="Rouhier N."/>
            <person name="Sakthikumar S."/>
            <person name="Salamov A.A."/>
            <person name="Schmutz J."/>
            <person name="Selles B."/>
            <person name="Shapiro H."/>
            <person name="Tanguay P."/>
            <person name="Tuskan G.A."/>
            <person name="Henrissat B."/>
            <person name="Van de Peer Y."/>
            <person name="Rouze P."/>
            <person name="Ellis J.G."/>
            <person name="Dodds P.N."/>
            <person name="Schein J.E."/>
            <person name="Zhong S."/>
            <person name="Hamelin R.C."/>
            <person name="Grigoriev I.V."/>
            <person name="Szabo L.J."/>
            <person name="Martin F."/>
        </authorList>
    </citation>
    <scope>NUCLEOTIDE SEQUENCE [LARGE SCALE GENOMIC DNA]</scope>
    <source>
        <strain evidence="3">98AG31 / pathotype 3-4-7</strain>
    </source>
</reference>
<evidence type="ECO:0000256" key="1">
    <source>
        <dbReference type="SAM" id="MobiDB-lite"/>
    </source>
</evidence>
<proteinExistence type="predicted"/>
<dbReference type="Gene3D" id="3.30.710.10">
    <property type="entry name" value="Potassium Channel Kv1.1, Chain A"/>
    <property type="match status" value="2"/>
</dbReference>
<feature type="compositionally biased region" description="Polar residues" evidence="1">
    <location>
        <begin position="341"/>
        <end position="351"/>
    </location>
</feature>
<sequence length="578" mass="64540">MSSTTDWFEEPGVEYWKADLIFRTDYHLKTQKYKFEWTFPNCTKELLETSPVKLLSKPFGDNRWQISVGTIAKTPGAAQDTELRTSKTWVRRCETCTATLGTPSKPGTYGKDKNISGGYTFNSGLESRRGQAKYIKLDKLFQDQGFLLEQALFVQVTLTERRRTTEPSPFGDITRFAGCSARFSGLFDDPDCSDVCFVFPKQKGSKRGIRTIYAQKYIIRSVPYFNTMFESGFLESADALSQADSIEMDEMSMSPSLPNGGIKTDPDFIKTEPSSPLLEDLPDMTLMAEDSLMGESGILESENCAYDEDDSDFELDELEESVRGVQQAADHLTLADVGNLSDASPSRTLNANVHRPSKKRRISQLADTNSHHPDGSPRKGIHRIVITTTSYTTYRALLLYIYSNSIAFAPLRSSWQVLRDRAEAKGRGLVPRRNVYVRDQAVKFSLALSTDELQPTSPKSMYVLADMLQLPELRQEALNQFNRFLTIDNVCIELASSFVGKYDQARAITFDFLRNNWKTVAVTPSFTRLLADGLRSLSSTTQADFSALLCALTVPVGSHHSNIVGSGPSSSVNLYQGS</sequence>
<keyword evidence="3" id="KW-1185">Reference proteome</keyword>
<gene>
    <name evidence="2" type="ORF">MELLADRAFT_104259</name>
</gene>
<dbReference type="AlphaFoldDB" id="F4RE46"/>
<dbReference type="HOGENOM" id="CLU_453516_0_0_1"/>